<keyword evidence="1" id="KW-1133">Transmembrane helix</keyword>
<gene>
    <name evidence="2" type="ORF">A3C96_02405</name>
</gene>
<reference evidence="2 3" key="1">
    <citation type="journal article" date="2016" name="Nat. Commun.">
        <title>Thousands of microbial genomes shed light on interconnected biogeochemical processes in an aquifer system.</title>
        <authorList>
            <person name="Anantharaman K."/>
            <person name="Brown C.T."/>
            <person name="Hug L.A."/>
            <person name="Sharon I."/>
            <person name="Castelle C.J."/>
            <person name="Probst A.J."/>
            <person name="Thomas B.C."/>
            <person name="Singh A."/>
            <person name="Wilkins M.J."/>
            <person name="Karaoz U."/>
            <person name="Brodie E.L."/>
            <person name="Williams K.H."/>
            <person name="Hubbard S.S."/>
            <person name="Banfield J.F."/>
        </authorList>
    </citation>
    <scope>NUCLEOTIDE SEQUENCE [LARGE SCALE GENOMIC DNA]</scope>
</reference>
<evidence type="ECO:0000313" key="2">
    <source>
        <dbReference type="EMBL" id="OGL72893.1"/>
    </source>
</evidence>
<accession>A0A1F7U3Q5</accession>
<proteinExistence type="predicted"/>
<feature type="transmembrane region" description="Helical" evidence="1">
    <location>
        <begin position="6"/>
        <end position="28"/>
    </location>
</feature>
<evidence type="ECO:0000313" key="3">
    <source>
        <dbReference type="Proteomes" id="UP000177088"/>
    </source>
</evidence>
<protein>
    <submittedName>
        <fullName evidence="2">Uncharacterized protein</fullName>
    </submittedName>
</protein>
<comment type="caution">
    <text evidence="2">The sequence shown here is derived from an EMBL/GenBank/DDBJ whole genome shotgun (WGS) entry which is preliminary data.</text>
</comment>
<dbReference type="Proteomes" id="UP000177088">
    <property type="component" value="Unassembled WGS sequence"/>
</dbReference>
<keyword evidence="1" id="KW-0812">Transmembrane</keyword>
<name>A0A1F7U3Q5_9BACT</name>
<evidence type="ECO:0000256" key="1">
    <source>
        <dbReference type="SAM" id="Phobius"/>
    </source>
</evidence>
<sequence>MKIFALLSLVASLCNLPFIASWLTLMFARQRLSPGFALALTWTAFLTSGYLGLFNLASVATGHGNFMTGIFGVVFVSIAYTYYRQLRS</sequence>
<keyword evidence="1" id="KW-0472">Membrane</keyword>
<dbReference type="AlphaFoldDB" id="A0A1F7U3Q5"/>
<dbReference type="EMBL" id="MGEA01000079">
    <property type="protein sequence ID" value="OGL72893.1"/>
    <property type="molecule type" value="Genomic_DNA"/>
</dbReference>
<feature type="transmembrane region" description="Helical" evidence="1">
    <location>
        <begin position="35"/>
        <end position="54"/>
    </location>
</feature>
<organism evidence="2 3">
    <name type="scientific">Candidatus Uhrbacteria bacterium RIFCSPHIGHO2_02_FULL_60_10</name>
    <dbReference type="NCBI Taxonomy" id="1802392"/>
    <lineage>
        <taxon>Bacteria</taxon>
        <taxon>Candidatus Uhriibacteriota</taxon>
    </lineage>
</organism>
<feature type="transmembrane region" description="Helical" evidence="1">
    <location>
        <begin position="66"/>
        <end position="83"/>
    </location>
</feature>